<accession>A0A2J6R436</accession>
<dbReference type="EMBL" id="KZ613956">
    <property type="protein sequence ID" value="PMD33263.1"/>
    <property type="molecule type" value="Genomic_DNA"/>
</dbReference>
<gene>
    <name evidence="3" type="ORF">L207DRAFT_518088</name>
</gene>
<feature type="domain" description="DUF6594" evidence="2">
    <location>
        <begin position="21"/>
        <end position="115"/>
    </location>
</feature>
<reference evidence="3 4" key="1">
    <citation type="submission" date="2016-04" db="EMBL/GenBank/DDBJ databases">
        <title>A degradative enzymes factory behind the ericoid mycorrhizal symbiosis.</title>
        <authorList>
            <consortium name="DOE Joint Genome Institute"/>
            <person name="Martino E."/>
            <person name="Morin E."/>
            <person name="Grelet G."/>
            <person name="Kuo A."/>
            <person name="Kohler A."/>
            <person name="Daghino S."/>
            <person name="Barry K."/>
            <person name="Choi C."/>
            <person name="Cichocki N."/>
            <person name="Clum A."/>
            <person name="Copeland A."/>
            <person name="Hainaut M."/>
            <person name="Haridas S."/>
            <person name="Labutti K."/>
            <person name="Lindquist E."/>
            <person name="Lipzen A."/>
            <person name="Khouja H.-R."/>
            <person name="Murat C."/>
            <person name="Ohm R."/>
            <person name="Olson A."/>
            <person name="Spatafora J."/>
            <person name="Veneault-Fourrey C."/>
            <person name="Henrissat B."/>
            <person name="Grigoriev I."/>
            <person name="Martin F."/>
            <person name="Perotto S."/>
        </authorList>
    </citation>
    <scope>NUCLEOTIDE SEQUENCE [LARGE SCALE GENOMIC DNA]</scope>
    <source>
        <strain evidence="3 4">F</strain>
    </source>
</reference>
<protein>
    <recommendedName>
        <fullName evidence="2">DUF6594 domain-containing protein</fullName>
    </recommendedName>
</protein>
<name>A0A2J6R436_HYAVF</name>
<feature type="transmembrane region" description="Helical" evidence="1">
    <location>
        <begin position="83"/>
        <end position="102"/>
    </location>
</feature>
<dbReference type="AlphaFoldDB" id="A0A2J6R436"/>
<dbReference type="Pfam" id="PF20237">
    <property type="entry name" value="DUF6594"/>
    <property type="match status" value="1"/>
</dbReference>
<proteinExistence type="predicted"/>
<feature type="transmembrane region" description="Helical" evidence="1">
    <location>
        <begin position="56"/>
        <end position="76"/>
    </location>
</feature>
<dbReference type="Proteomes" id="UP000235786">
    <property type="component" value="Unassembled WGS sequence"/>
</dbReference>
<keyword evidence="1" id="KW-0472">Membrane</keyword>
<dbReference type="InterPro" id="IPR046529">
    <property type="entry name" value="DUF6594"/>
</dbReference>
<evidence type="ECO:0000313" key="3">
    <source>
        <dbReference type="EMBL" id="PMD33263.1"/>
    </source>
</evidence>
<evidence type="ECO:0000313" key="4">
    <source>
        <dbReference type="Proteomes" id="UP000235786"/>
    </source>
</evidence>
<evidence type="ECO:0000256" key="1">
    <source>
        <dbReference type="SAM" id="Phobius"/>
    </source>
</evidence>
<keyword evidence="1" id="KW-1133">Transmembrane helix</keyword>
<evidence type="ECO:0000259" key="2">
    <source>
        <dbReference type="Pfam" id="PF20237"/>
    </source>
</evidence>
<keyword evidence="4" id="KW-1185">Reference proteome</keyword>
<sequence>MYVHASIEDFLFRVPIEEQADRCIQRLLKSNTEGSRTSDTTIHHYSTSGLDVAARIIASSIGAGILLIPVFILFLFDMSRAKMFAVVGSFVLAFMISMSVLVEVTPHDLFIGIAA</sequence>
<organism evidence="3 4">
    <name type="scientific">Hyaloscypha variabilis (strain UAMH 11265 / GT02V1 / F)</name>
    <name type="common">Meliniomyces variabilis</name>
    <dbReference type="NCBI Taxonomy" id="1149755"/>
    <lineage>
        <taxon>Eukaryota</taxon>
        <taxon>Fungi</taxon>
        <taxon>Dikarya</taxon>
        <taxon>Ascomycota</taxon>
        <taxon>Pezizomycotina</taxon>
        <taxon>Leotiomycetes</taxon>
        <taxon>Helotiales</taxon>
        <taxon>Hyaloscyphaceae</taxon>
        <taxon>Hyaloscypha</taxon>
        <taxon>Hyaloscypha variabilis</taxon>
    </lineage>
</organism>
<keyword evidence="1" id="KW-0812">Transmembrane</keyword>